<evidence type="ECO:0000313" key="2">
    <source>
        <dbReference type="EMBL" id="ORY79429.1"/>
    </source>
</evidence>
<dbReference type="Pfam" id="PF13523">
    <property type="entry name" value="Acetyltransf_8"/>
    <property type="match status" value="1"/>
</dbReference>
<sequence length="134" mass="15368">MLVYTVHGQNNVKQLKLLDPVDDYIAPCADAQDYDRGSHALDGNTSYRGPHVVPHWIASLTHYCFPADSRTTRDMLESRADNDKFINYLAGSGYCREKDFNSPHERAALMTISREHSFETRLPDFEALLRTFRC</sequence>
<dbReference type="GO" id="GO:0016410">
    <property type="term" value="F:N-acyltransferase activity"/>
    <property type="evidence" value="ECO:0007669"/>
    <property type="project" value="TreeGrafter"/>
</dbReference>
<dbReference type="GeneID" id="63789128"/>
<dbReference type="PANTHER" id="PTHR31438">
    <property type="entry name" value="LYSINE N-ACYLTRANSFERASE C17G9.06C-RELATED"/>
    <property type="match status" value="1"/>
</dbReference>
<dbReference type="Gene3D" id="3.40.630.30">
    <property type="match status" value="1"/>
</dbReference>
<organism evidence="2 3">
    <name type="scientific">Protomyces lactucae-debilis</name>
    <dbReference type="NCBI Taxonomy" id="2754530"/>
    <lineage>
        <taxon>Eukaryota</taxon>
        <taxon>Fungi</taxon>
        <taxon>Dikarya</taxon>
        <taxon>Ascomycota</taxon>
        <taxon>Taphrinomycotina</taxon>
        <taxon>Taphrinomycetes</taxon>
        <taxon>Taphrinales</taxon>
        <taxon>Protomycetaceae</taxon>
        <taxon>Protomyces</taxon>
    </lineage>
</organism>
<dbReference type="OrthoDB" id="448427at2759"/>
<keyword evidence="3" id="KW-1185">Reference proteome</keyword>
<accession>A0A1Y2F6F8</accession>
<gene>
    <name evidence="2" type="ORF">BCR37DRAFT_91426</name>
</gene>
<comment type="similarity">
    <text evidence="1">Belongs to the lysine N-acyltransferase MbtK family.</text>
</comment>
<dbReference type="Proteomes" id="UP000193685">
    <property type="component" value="Unassembled WGS sequence"/>
</dbReference>
<dbReference type="OMA" id="YIAPCAD"/>
<dbReference type="SUPFAM" id="SSF55729">
    <property type="entry name" value="Acyl-CoA N-acyltransferases (Nat)"/>
    <property type="match status" value="1"/>
</dbReference>
<dbReference type="EMBL" id="MCFI01000015">
    <property type="protein sequence ID" value="ORY79429.1"/>
    <property type="molecule type" value="Genomic_DNA"/>
</dbReference>
<protein>
    <submittedName>
        <fullName evidence="2">GNAT domain-domain-containing protein</fullName>
    </submittedName>
</protein>
<comment type="caution">
    <text evidence="2">The sequence shown here is derived from an EMBL/GenBank/DDBJ whole genome shotgun (WGS) entry which is preliminary data.</text>
</comment>
<dbReference type="PANTHER" id="PTHR31438:SF1">
    <property type="entry name" value="LYSINE N-ACYLTRANSFERASE C17G9.06C-RELATED"/>
    <property type="match status" value="1"/>
</dbReference>
<evidence type="ECO:0000313" key="3">
    <source>
        <dbReference type="Proteomes" id="UP000193685"/>
    </source>
</evidence>
<dbReference type="AlphaFoldDB" id="A0A1Y2F6F8"/>
<reference evidence="2 3" key="1">
    <citation type="submission" date="2016-07" db="EMBL/GenBank/DDBJ databases">
        <title>Pervasive Adenine N6-methylation of Active Genes in Fungi.</title>
        <authorList>
            <consortium name="DOE Joint Genome Institute"/>
            <person name="Mondo S.J."/>
            <person name="Dannebaum R.O."/>
            <person name="Kuo R.C."/>
            <person name="Labutti K."/>
            <person name="Haridas S."/>
            <person name="Kuo A."/>
            <person name="Salamov A."/>
            <person name="Ahrendt S.R."/>
            <person name="Lipzen A."/>
            <person name="Sullivan W."/>
            <person name="Andreopoulos W.B."/>
            <person name="Clum A."/>
            <person name="Lindquist E."/>
            <person name="Daum C."/>
            <person name="Ramamoorthy G.K."/>
            <person name="Gryganskyi A."/>
            <person name="Culley D."/>
            <person name="Magnuson J.K."/>
            <person name="James T.Y."/>
            <person name="O'Malley M.A."/>
            <person name="Stajich J.E."/>
            <person name="Spatafora J.W."/>
            <person name="Visel A."/>
            <person name="Grigoriev I.V."/>
        </authorList>
    </citation>
    <scope>NUCLEOTIDE SEQUENCE [LARGE SCALE GENOMIC DNA]</scope>
    <source>
        <strain evidence="2 3">12-1054</strain>
    </source>
</reference>
<evidence type="ECO:0000256" key="1">
    <source>
        <dbReference type="ARBA" id="ARBA00009893"/>
    </source>
</evidence>
<name>A0A1Y2F6F8_PROLT</name>
<dbReference type="InterPro" id="IPR016181">
    <property type="entry name" value="Acyl_CoA_acyltransferase"/>
</dbReference>
<dbReference type="STRING" id="56484.A0A1Y2F6F8"/>
<dbReference type="RefSeq" id="XP_040723800.1">
    <property type="nucleotide sequence ID" value="XM_040872529.1"/>
</dbReference>
<proteinExistence type="inferred from homology"/>